<proteinExistence type="predicted"/>
<dbReference type="PANTHER" id="PTHR23502">
    <property type="entry name" value="MAJOR FACILITATOR SUPERFAMILY"/>
    <property type="match status" value="1"/>
</dbReference>
<gene>
    <name evidence="9" type="ORF">A9Z42_0006510</name>
</gene>
<keyword evidence="4 7" id="KW-1133">Transmembrane helix</keyword>
<dbReference type="InterPro" id="IPR036259">
    <property type="entry name" value="MFS_trans_sf"/>
</dbReference>
<dbReference type="OrthoDB" id="440553at2759"/>
<evidence type="ECO:0000256" key="2">
    <source>
        <dbReference type="ARBA" id="ARBA00022448"/>
    </source>
</evidence>
<dbReference type="InterPro" id="IPR011701">
    <property type="entry name" value="MFS"/>
</dbReference>
<organism evidence="9 10">
    <name type="scientific">Trichoderma parareesei</name>
    <name type="common">Filamentous fungus</name>
    <dbReference type="NCBI Taxonomy" id="858221"/>
    <lineage>
        <taxon>Eukaryota</taxon>
        <taxon>Fungi</taxon>
        <taxon>Dikarya</taxon>
        <taxon>Ascomycota</taxon>
        <taxon>Pezizomycotina</taxon>
        <taxon>Sordariomycetes</taxon>
        <taxon>Hypocreomycetidae</taxon>
        <taxon>Hypocreales</taxon>
        <taxon>Hypocreaceae</taxon>
        <taxon>Trichoderma</taxon>
    </lineage>
</organism>
<feature type="transmembrane region" description="Helical" evidence="7">
    <location>
        <begin position="240"/>
        <end position="260"/>
    </location>
</feature>
<dbReference type="GO" id="GO:0005886">
    <property type="term" value="C:plasma membrane"/>
    <property type="evidence" value="ECO:0007669"/>
    <property type="project" value="TreeGrafter"/>
</dbReference>
<accession>A0A2H2ZKD0</accession>
<evidence type="ECO:0000256" key="3">
    <source>
        <dbReference type="ARBA" id="ARBA00022692"/>
    </source>
</evidence>
<keyword evidence="3 7" id="KW-0812">Transmembrane</keyword>
<dbReference type="AlphaFoldDB" id="A0A2H2ZKD0"/>
<feature type="transmembrane region" description="Helical" evidence="7">
    <location>
        <begin position="329"/>
        <end position="351"/>
    </location>
</feature>
<keyword evidence="10" id="KW-1185">Reference proteome</keyword>
<protein>
    <recommendedName>
        <fullName evidence="8">Major facilitator superfamily (MFS) profile domain-containing protein</fullName>
    </recommendedName>
</protein>
<feature type="compositionally biased region" description="Basic and acidic residues" evidence="6">
    <location>
        <begin position="545"/>
        <end position="554"/>
    </location>
</feature>
<dbReference type="Gene3D" id="1.20.1250.20">
    <property type="entry name" value="MFS general substrate transporter like domains"/>
    <property type="match status" value="1"/>
</dbReference>
<evidence type="ECO:0000313" key="9">
    <source>
        <dbReference type="EMBL" id="OTA00501.1"/>
    </source>
</evidence>
<evidence type="ECO:0000256" key="6">
    <source>
        <dbReference type="SAM" id="MobiDB-lite"/>
    </source>
</evidence>
<dbReference type="PANTHER" id="PTHR23502:SF51">
    <property type="entry name" value="QUINIDINE RESISTANCE PROTEIN 1-RELATED"/>
    <property type="match status" value="1"/>
</dbReference>
<feature type="transmembrane region" description="Helical" evidence="7">
    <location>
        <begin position="485"/>
        <end position="503"/>
    </location>
</feature>
<comment type="subcellular location">
    <subcellularLocation>
        <location evidence="1">Membrane</location>
        <topology evidence="1">Multi-pass membrane protein</topology>
    </subcellularLocation>
</comment>
<keyword evidence="2" id="KW-0813">Transport</keyword>
<name>A0A2H2ZKD0_TRIPA</name>
<evidence type="ECO:0000256" key="7">
    <source>
        <dbReference type="SAM" id="Phobius"/>
    </source>
</evidence>
<dbReference type="GO" id="GO:0022857">
    <property type="term" value="F:transmembrane transporter activity"/>
    <property type="evidence" value="ECO:0007669"/>
    <property type="project" value="InterPro"/>
</dbReference>
<dbReference type="FunFam" id="1.20.1720.10:FF:000009">
    <property type="entry name" value="MFS multidrug transporter"/>
    <property type="match status" value="1"/>
</dbReference>
<dbReference type="SUPFAM" id="SSF103473">
    <property type="entry name" value="MFS general substrate transporter"/>
    <property type="match status" value="1"/>
</dbReference>
<comment type="caution">
    <text evidence="9">The sequence shown here is derived from an EMBL/GenBank/DDBJ whole genome shotgun (WGS) entry which is preliminary data.</text>
</comment>
<feature type="transmembrane region" description="Helical" evidence="7">
    <location>
        <begin position="420"/>
        <end position="438"/>
    </location>
</feature>
<dbReference type="InterPro" id="IPR001958">
    <property type="entry name" value="Tet-R_TetA/multi-R_MdtG-like"/>
</dbReference>
<evidence type="ECO:0000313" key="10">
    <source>
        <dbReference type="Proteomes" id="UP000219286"/>
    </source>
</evidence>
<feature type="transmembrane region" description="Helical" evidence="7">
    <location>
        <begin position="86"/>
        <end position="107"/>
    </location>
</feature>
<dbReference type="CDD" id="cd17323">
    <property type="entry name" value="MFS_Tpo1_MDR_like"/>
    <property type="match status" value="1"/>
</dbReference>
<feature type="region of interest" description="Disordered" evidence="6">
    <location>
        <begin position="539"/>
        <end position="560"/>
    </location>
</feature>
<feature type="transmembrane region" description="Helical" evidence="7">
    <location>
        <begin position="119"/>
        <end position="142"/>
    </location>
</feature>
<reference evidence="9 10" key="1">
    <citation type="journal article" date="2015" name="Genome Announc.">
        <title>Genome sequence and annotation of Trichoderma parareesei, the ancestor of the cellulase producer Trichoderma reesei.</title>
        <authorList>
            <person name="Yang D."/>
            <person name="Pomraning K."/>
            <person name="Kopchinskiy A."/>
            <person name="Karimi Aghcheh R."/>
            <person name="Atanasova L."/>
            <person name="Chenthamara K."/>
            <person name="Baker S.E."/>
            <person name="Zhang R."/>
            <person name="Shen Q."/>
            <person name="Freitag M."/>
            <person name="Kubicek C.P."/>
            <person name="Druzhinina I.S."/>
        </authorList>
    </citation>
    <scope>NUCLEOTIDE SEQUENCE [LARGE SCALE GENOMIC DNA]</scope>
    <source>
        <strain evidence="9 10">CBS 125925</strain>
    </source>
</reference>
<dbReference type="Proteomes" id="UP000219286">
    <property type="component" value="Unassembled WGS sequence"/>
</dbReference>
<keyword evidence="5 7" id="KW-0472">Membrane</keyword>
<feature type="transmembrane region" description="Helical" evidence="7">
    <location>
        <begin position="444"/>
        <end position="473"/>
    </location>
</feature>
<feature type="transmembrane region" description="Helical" evidence="7">
    <location>
        <begin position="509"/>
        <end position="529"/>
    </location>
</feature>
<feature type="transmembrane region" description="Helical" evidence="7">
    <location>
        <begin position="212"/>
        <end position="234"/>
    </location>
</feature>
<dbReference type="EMBL" id="LFMI01000096">
    <property type="protein sequence ID" value="OTA00501.1"/>
    <property type="molecule type" value="Genomic_DNA"/>
</dbReference>
<dbReference type="PROSITE" id="PS50850">
    <property type="entry name" value="MFS"/>
    <property type="match status" value="1"/>
</dbReference>
<evidence type="ECO:0000256" key="1">
    <source>
        <dbReference type="ARBA" id="ARBA00004141"/>
    </source>
</evidence>
<evidence type="ECO:0000259" key="8">
    <source>
        <dbReference type="PROSITE" id="PS50850"/>
    </source>
</evidence>
<dbReference type="PRINTS" id="PR01035">
    <property type="entry name" value="TCRTETA"/>
</dbReference>
<evidence type="ECO:0000256" key="4">
    <source>
        <dbReference type="ARBA" id="ARBA00022989"/>
    </source>
</evidence>
<feature type="domain" description="Major facilitator superfamily (MFS) profile" evidence="8">
    <location>
        <begin position="88"/>
        <end position="534"/>
    </location>
</feature>
<sequence length="560" mass="61510">MKQNEAILPATEEACESSLSVEVESDIEAAGEHYLHRHPEAKLVDQDTAELPASHEQGGTTVNNPELGSRHAVNEPYSVFSRRMKIWITVMATIASAVSPMTAHVYFPALDALAEELNVSISLINLTLTSYMIFQGISPTIFGDFGDMAGRRPAFIVAFIIYICANIGLALQRNYAALLVLRCVQSAGSSGTLALSYAVIADITPTAERGRYMGFVSVGINIGPTIGPVIGGLLSQYLGWPSIFWFCAIFVAVWLVPWVVTVPEMCRNVVGNGSILPQSWNITVIEFLRRRRRRRMRGEKLDPGPKRKLRFPNPLGTLVITFDKQMSQILLIAAIIYCNFILVAATLSPLFTEIYHYDELEVGLCFLPYGFGCCLTVVLQGYVVDWNYRRIAKKLGVDASHGRRNEIGDFPIESARIQPIYPCLLAGAAAVIGYGWALQAETSVAVPLVLVFAIGMLVPSTFSILNTLIVDLYPGSPATAAAANNLVRCLFGAAATAVVDYMIGAMGRGWCFTFLALLMVACLPWLRFIEKRGPRWRAQKVKRKNSTDSERAEPEATEID</sequence>
<dbReference type="InterPro" id="IPR020846">
    <property type="entry name" value="MFS_dom"/>
</dbReference>
<feature type="transmembrane region" description="Helical" evidence="7">
    <location>
        <begin position="154"/>
        <end position="171"/>
    </location>
</feature>
<dbReference type="Pfam" id="PF07690">
    <property type="entry name" value="MFS_1"/>
    <property type="match status" value="1"/>
</dbReference>
<feature type="transmembrane region" description="Helical" evidence="7">
    <location>
        <begin position="177"/>
        <end position="200"/>
    </location>
</feature>
<evidence type="ECO:0000256" key="5">
    <source>
        <dbReference type="ARBA" id="ARBA00023136"/>
    </source>
</evidence>
<feature type="transmembrane region" description="Helical" evidence="7">
    <location>
        <begin position="366"/>
        <end position="384"/>
    </location>
</feature>